<dbReference type="Gene3D" id="3.20.20.80">
    <property type="entry name" value="Glycosidases"/>
    <property type="match status" value="1"/>
</dbReference>
<dbReference type="EMBL" id="PYLP01000006">
    <property type="protein sequence ID" value="PST40589.1"/>
    <property type="molecule type" value="Genomic_DNA"/>
</dbReference>
<reference evidence="3" key="1">
    <citation type="submission" date="2018-03" db="EMBL/GenBank/DDBJ databases">
        <title>Lachnoclostridium SNUG30370 gen.nov., sp.nov., isolated from human faeces.</title>
        <authorList>
            <person name="Seo B."/>
            <person name="Jeon K."/>
            <person name="Ko G."/>
        </authorList>
    </citation>
    <scope>NUCLEOTIDE SEQUENCE [LARGE SCALE GENOMIC DNA]</scope>
    <source>
        <strain evidence="3">SNUG30370</strain>
    </source>
</reference>
<protein>
    <submittedName>
        <fullName evidence="2">Uncharacterized protein</fullName>
    </submittedName>
</protein>
<evidence type="ECO:0000313" key="2">
    <source>
        <dbReference type="EMBL" id="PST40589.1"/>
    </source>
</evidence>
<evidence type="ECO:0000313" key="1">
    <source>
        <dbReference type="EMBL" id="MCB8609977.1"/>
    </source>
</evidence>
<name>A0A2T3FZ80_9FIRM</name>
<sequence>MGNTAVRSKDVQMNLWNFGYATMEQMYEQDYDLIDCNDGHYYIVPNAGYYYDYLKDGILYNQEINSIGNVTILVGNEQMLGGLLLYGTA</sequence>
<dbReference type="RefSeq" id="WP_106987897.1">
    <property type="nucleotide sequence ID" value="NZ_DBGDQT010000012.1"/>
</dbReference>
<reference evidence="1" key="3">
    <citation type="submission" date="2021-10" db="EMBL/GenBank/DDBJ databases">
        <title>Collection of gut derived symbiotic bacterial strains cultured from healthy donors.</title>
        <authorList>
            <person name="Lin H."/>
            <person name="Littmann E."/>
            <person name="Kohout C."/>
            <person name="Pamer E.G."/>
        </authorList>
    </citation>
    <scope>NUCLEOTIDE SEQUENCE</scope>
    <source>
        <strain evidence="1">DFI.4.48</strain>
    </source>
</reference>
<dbReference type="AlphaFoldDB" id="A0A2T3FZ80"/>
<evidence type="ECO:0000313" key="3">
    <source>
        <dbReference type="Proteomes" id="UP000241201"/>
    </source>
</evidence>
<dbReference type="SUPFAM" id="SSF51445">
    <property type="entry name" value="(Trans)glycosidases"/>
    <property type="match status" value="1"/>
</dbReference>
<organism evidence="2 3">
    <name type="scientific">Faecalibacillus faecis</name>
    <dbReference type="NCBI Taxonomy" id="1982628"/>
    <lineage>
        <taxon>Bacteria</taxon>
        <taxon>Bacillati</taxon>
        <taxon>Bacillota</taxon>
        <taxon>Erysipelotrichia</taxon>
        <taxon>Erysipelotrichales</taxon>
        <taxon>Coprobacillaceae</taxon>
        <taxon>Faecalibacillus</taxon>
    </lineage>
</organism>
<keyword evidence="3" id="KW-1185">Reference proteome</keyword>
<dbReference type="Proteomes" id="UP000241201">
    <property type="component" value="Unassembled WGS sequence"/>
</dbReference>
<dbReference type="Proteomes" id="UP001198439">
    <property type="component" value="Unassembled WGS sequence"/>
</dbReference>
<dbReference type="EMBL" id="JAJDKZ010000010">
    <property type="protein sequence ID" value="MCB8609977.1"/>
    <property type="molecule type" value="Genomic_DNA"/>
</dbReference>
<dbReference type="InterPro" id="IPR017853">
    <property type="entry name" value="GH"/>
</dbReference>
<dbReference type="GeneID" id="77470774"/>
<accession>A0A2T3FZ80</accession>
<gene>
    <name evidence="2" type="ORF">C7U55_06690</name>
    <name evidence="1" type="ORF">LJD69_05145</name>
</gene>
<reference evidence="2" key="2">
    <citation type="journal article" date="2019" name="Int. J. Syst. Evol. Microbiol.">
        <title>Faecalibacillus intestinalis gen. nov., sp. nov. and Faecalibacillus faecis sp. nov., isolated from human faeces.</title>
        <authorList>
            <person name="Seo B."/>
            <person name="Jeon K."/>
            <person name="Baek I."/>
            <person name="Lee Y.M."/>
            <person name="Baek K."/>
            <person name="Ko G."/>
        </authorList>
    </citation>
    <scope>NUCLEOTIDE SEQUENCE</scope>
    <source>
        <strain evidence="2">SNUG30370</strain>
    </source>
</reference>
<proteinExistence type="predicted"/>
<comment type="caution">
    <text evidence="2">The sequence shown here is derived from an EMBL/GenBank/DDBJ whole genome shotgun (WGS) entry which is preliminary data.</text>
</comment>